<dbReference type="InterPro" id="IPR026093">
    <property type="entry name" value="MGARP"/>
</dbReference>
<feature type="domain" description="Protein MGARP N-terminal" evidence="2">
    <location>
        <begin position="29"/>
        <end position="72"/>
    </location>
</feature>
<accession>A0A8J6F1D8</accession>
<evidence type="ECO:0000313" key="3">
    <source>
        <dbReference type="EMBL" id="KAG9480128.1"/>
    </source>
</evidence>
<name>A0A8J6F1D8_ELECQ</name>
<dbReference type="EMBL" id="WNTK01000007">
    <property type="protein sequence ID" value="KAG9480128.1"/>
    <property type="molecule type" value="Genomic_DNA"/>
</dbReference>
<keyword evidence="1" id="KW-0472">Membrane</keyword>
<dbReference type="Proteomes" id="UP000770717">
    <property type="component" value="Unassembled WGS sequence"/>
</dbReference>
<gene>
    <name evidence="3" type="ORF">GDO78_011900</name>
</gene>
<keyword evidence="1" id="KW-0812">Transmembrane</keyword>
<evidence type="ECO:0000313" key="4">
    <source>
        <dbReference type="Proteomes" id="UP000770717"/>
    </source>
</evidence>
<feature type="transmembrane region" description="Helical" evidence="1">
    <location>
        <begin position="47"/>
        <end position="65"/>
    </location>
</feature>
<dbReference type="AlphaFoldDB" id="A0A8J6F1D8"/>
<organism evidence="3 4">
    <name type="scientific">Eleutherodactylus coqui</name>
    <name type="common">Puerto Rican coqui</name>
    <dbReference type="NCBI Taxonomy" id="57060"/>
    <lineage>
        <taxon>Eukaryota</taxon>
        <taxon>Metazoa</taxon>
        <taxon>Chordata</taxon>
        <taxon>Craniata</taxon>
        <taxon>Vertebrata</taxon>
        <taxon>Euteleostomi</taxon>
        <taxon>Amphibia</taxon>
        <taxon>Batrachia</taxon>
        <taxon>Anura</taxon>
        <taxon>Neobatrachia</taxon>
        <taxon>Hyloidea</taxon>
        <taxon>Eleutherodactylidae</taxon>
        <taxon>Eleutherodactylinae</taxon>
        <taxon>Eleutherodactylus</taxon>
        <taxon>Eleutherodactylus</taxon>
    </lineage>
</organism>
<evidence type="ECO:0000259" key="2">
    <source>
        <dbReference type="Pfam" id="PF14962"/>
    </source>
</evidence>
<comment type="caution">
    <text evidence="3">The sequence shown here is derived from an EMBL/GenBank/DDBJ whole genome shotgun (WGS) entry which is preliminary data.</text>
</comment>
<dbReference type="GO" id="GO:0008089">
    <property type="term" value="P:anterograde axonal transport"/>
    <property type="evidence" value="ECO:0007669"/>
    <property type="project" value="InterPro"/>
</dbReference>
<dbReference type="InterPro" id="IPR032773">
    <property type="entry name" value="MGARP_N"/>
</dbReference>
<dbReference type="GO" id="GO:1904115">
    <property type="term" value="C:axon cytoplasm"/>
    <property type="evidence" value="ECO:0007669"/>
    <property type="project" value="GOC"/>
</dbReference>
<protein>
    <recommendedName>
        <fullName evidence="2">Protein MGARP N-terminal domain-containing protein</fullName>
    </recommendedName>
</protein>
<sequence>MPTAFFNAKAHRTWLKVPGKSLAGECDVAPVRQMSSSSVPESSGGSLPYYLFIGGSLVGGGYYVYHKLRQDKEYLGDRYEFVYGKLRPEIEDDGKIIQVVGL</sequence>
<dbReference type="Pfam" id="PF14962">
    <property type="entry name" value="AIF-MLS"/>
    <property type="match status" value="1"/>
</dbReference>
<dbReference type="PANTHER" id="PTHR22910:SF6">
    <property type="entry name" value="PROTEIN MGARP"/>
    <property type="match status" value="1"/>
</dbReference>
<dbReference type="GO" id="GO:0005741">
    <property type="term" value="C:mitochondrial outer membrane"/>
    <property type="evidence" value="ECO:0007669"/>
    <property type="project" value="TreeGrafter"/>
</dbReference>
<keyword evidence="4" id="KW-1185">Reference proteome</keyword>
<reference evidence="3" key="1">
    <citation type="thesis" date="2020" institute="ProQuest LLC" country="789 East Eisenhower Parkway, Ann Arbor, MI, USA">
        <title>Comparative Genomics and Chromosome Evolution.</title>
        <authorList>
            <person name="Mudd A.B."/>
        </authorList>
    </citation>
    <scope>NUCLEOTIDE SEQUENCE</scope>
    <source>
        <strain evidence="3">HN-11 Male</strain>
        <tissue evidence="3">Kidney and liver</tissue>
    </source>
</reference>
<proteinExistence type="predicted"/>
<dbReference type="PANTHER" id="PTHR22910">
    <property type="entry name" value="PROTEIN MGARP"/>
    <property type="match status" value="1"/>
</dbReference>
<keyword evidence="1" id="KW-1133">Transmembrane helix</keyword>
<evidence type="ECO:0000256" key="1">
    <source>
        <dbReference type="SAM" id="Phobius"/>
    </source>
</evidence>